<keyword evidence="4" id="KW-1185">Reference proteome</keyword>
<keyword evidence="2" id="KW-0812">Transmembrane</keyword>
<evidence type="ECO:0000313" key="3">
    <source>
        <dbReference type="EMBL" id="KAF2436955.1"/>
    </source>
</evidence>
<keyword evidence="2" id="KW-0472">Membrane</keyword>
<dbReference type="Proteomes" id="UP000800235">
    <property type="component" value="Unassembled WGS sequence"/>
</dbReference>
<gene>
    <name evidence="3" type="ORF">EJ08DRAFT_691264</name>
</gene>
<proteinExistence type="predicted"/>
<reference evidence="3" key="1">
    <citation type="journal article" date="2020" name="Stud. Mycol.">
        <title>101 Dothideomycetes genomes: a test case for predicting lifestyles and emergence of pathogens.</title>
        <authorList>
            <person name="Haridas S."/>
            <person name="Albert R."/>
            <person name="Binder M."/>
            <person name="Bloem J."/>
            <person name="Labutti K."/>
            <person name="Salamov A."/>
            <person name="Andreopoulos B."/>
            <person name="Baker S."/>
            <person name="Barry K."/>
            <person name="Bills G."/>
            <person name="Bluhm B."/>
            <person name="Cannon C."/>
            <person name="Castanera R."/>
            <person name="Culley D."/>
            <person name="Daum C."/>
            <person name="Ezra D."/>
            <person name="Gonzalez J."/>
            <person name="Henrissat B."/>
            <person name="Kuo A."/>
            <person name="Liang C."/>
            <person name="Lipzen A."/>
            <person name="Lutzoni F."/>
            <person name="Magnuson J."/>
            <person name="Mondo S."/>
            <person name="Nolan M."/>
            <person name="Ohm R."/>
            <person name="Pangilinan J."/>
            <person name="Park H.-J."/>
            <person name="Ramirez L."/>
            <person name="Alfaro M."/>
            <person name="Sun H."/>
            <person name="Tritt A."/>
            <person name="Yoshinaga Y."/>
            <person name="Zwiers L.-H."/>
            <person name="Turgeon B."/>
            <person name="Goodwin S."/>
            <person name="Spatafora J."/>
            <person name="Crous P."/>
            <person name="Grigoriev I."/>
        </authorList>
    </citation>
    <scope>NUCLEOTIDE SEQUENCE</scope>
    <source>
        <strain evidence="3">CBS 130266</strain>
    </source>
</reference>
<feature type="region of interest" description="Disordered" evidence="1">
    <location>
        <begin position="98"/>
        <end position="122"/>
    </location>
</feature>
<feature type="transmembrane region" description="Helical" evidence="2">
    <location>
        <begin position="52"/>
        <end position="72"/>
    </location>
</feature>
<dbReference type="EMBL" id="MU007009">
    <property type="protein sequence ID" value="KAF2436955.1"/>
    <property type="molecule type" value="Genomic_DNA"/>
</dbReference>
<sequence>MVSAAIWANPVHLRYKSSDLAFPTVANPSATPTSPVTQSGEAASGLPSGAKIGIGVSLPITALITILLVLLYRRGRARQVADNVPGVERTLADKVPNSILPGPVWPPSKEGTGSVTAELEAR</sequence>
<evidence type="ECO:0000256" key="2">
    <source>
        <dbReference type="SAM" id="Phobius"/>
    </source>
</evidence>
<protein>
    <submittedName>
        <fullName evidence="3">Uncharacterized protein</fullName>
    </submittedName>
</protein>
<dbReference type="AlphaFoldDB" id="A0A9P4U4G2"/>
<evidence type="ECO:0000256" key="1">
    <source>
        <dbReference type="SAM" id="MobiDB-lite"/>
    </source>
</evidence>
<keyword evidence="2" id="KW-1133">Transmembrane helix</keyword>
<accession>A0A9P4U4G2</accession>
<evidence type="ECO:0000313" key="4">
    <source>
        <dbReference type="Proteomes" id="UP000800235"/>
    </source>
</evidence>
<organism evidence="3 4">
    <name type="scientific">Tothia fuscella</name>
    <dbReference type="NCBI Taxonomy" id="1048955"/>
    <lineage>
        <taxon>Eukaryota</taxon>
        <taxon>Fungi</taxon>
        <taxon>Dikarya</taxon>
        <taxon>Ascomycota</taxon>
        <taxon>Pezizomycotina</taxon>
        <taxon>Dothideomycetes</taxon>
        <taxon>Pleosporomycetidae</taxon>
        <taxon>Venturiales</taxon>
        <taxon>Cylindrosympodiaceae</taxon>
        <taxon>Tothia</taxon>
    </lineage>
</organism>
<name>A0A9P4U4G2_9PEZI</name>
<comment type="caution">
    <text evidence="3">The sequence shown here is derived from an EMBL/GenBank/DDBJ whole genome shotgun (WGS) entry which is preliminary data.</text>
</comment>